<sequence>MAKAGTERDFQAILGRDKDAARFSGISAQFMGCSVQALSGMRPGYGRDVVCGYGVLVESETHPGRDKDIARFSDSSRQFLGHSVPSRGCCRDASRLSGIFMQFLEHGVQALSGTRTRIQPGFQAVFRTRCAGHVQDAAGTHSDFYVFLGRVQATAGTQPDFQAFLGGRDVALFSGISRQFVGTVCRPSLGRILAAIETQPNFQAILGNFWDSVYKPSLRRFMATVGTQPDFEAILGRFWVHSSGGGNDEEKAFLGSLWSQCTSHVRDACLGRFPATLGTRVDFQPNEGSTMCRQCQGRTYVPKHSRQFLGMVCRIYSRQVMATTGTQPNFLAFFDSFWALCVGHVRDASGRSRDAA</sequence>
<dbReference type="Gramene" id="OE9A043018T1">
    <property type="protein sequence ID" value="OE9A043018C1"/>
    <property type="gene ID" value="OE9A043018"/>
</dbReference>
<dbReference type="AlphaFoldDB" id="A0A8S0PDV9"/>
<evidence type="ECO:0000313" key="2">
    <source>
        <dbReference type="Proteomes" id="UP000594638"/>
    </source>
</evidence>
<proteinExistence type="predicted"/>
<keyword evidence="2" id="KW-1185">Reference proteome</keyword>
<name>A0A8S0PDV9_OLEEU</name>
<evidence type="ECO:0000313" key="1">
    <source>
        <dbReference type="EMBL" id="CAA2938744.1"/>
    </source>
</evidence>
<comment type="caution">
    <text evidence="1">The sequence shown here is derived from an EMBL/GenBank/DDBJ whole genome shotgun (WGS) entry which is preliminary data.</text>
</comment>
<protein>
    <submittedName>
        <fullName evidence="1">Uncharacterized protein</fullName>
    </submittedName>
</protein>
<gene>
    <name evidence="1" type="ORF">OLEA9_A043018</name>
</gene>
<accession>A0A8S0PDV9</accession>
<organism evidence="1 2">
    <name type="scientific">Olea europaea subsp. europaea</name>
    <dbReference type="NCBI Taxonomy" id="158383"/>
    <lineage>
        <taxon>Eukaryota</taxon>
        <taxon>Viridiplantae</taxon>
        <taxon>Streptophyta</taxon>
        <taxon>Embryophyta</taxon>
        <taxon>Tracheophyta</taxon>
        <taxon>Spermatophyta</taxon>
        <taxon>Magnoliopsida</taxon>
        <taxon>eudicotyledons</taxon>
        <taxon>Gunneridae</taxon>
        <taxon>Pentapetalae</taxon>
        <taxon>asterids</taxon>
        <taxon>lamiids</taxon>
        <taxon>Lamiales</taxon>
        <taxon>Oleaceae</taxon>
        <taxon>Oleeae</taxon>
        <taxon>Olea</taxon>
    </lineage>
</organism>
<reference evidence="1 2" key="1">
    <citation type="submission" date="2019-12" db="EMBL/GenBank/DDBJ databases">
        <authorList>
            <person name="Alioto T."/>
            <person name="Alioto T."/>
            <person name="Gomez Garrido J."/>
        </authorList>
    </citation>
    <scope>NUCLEOTIDE SEQUENCE [LARGE SCALE GENOMIC DNA]</scope>
</reference>
<dbReference type="EMBL" id="CACTIH010000038">
    <property type="protein sequence ID" value="CAA2938744.1"/>
    <property type="molecule type" value="Genomic_DNA"/>
</dbReference>
<dbReference type="Proteomes" id="UP000594638">
    <property type="component" value="Unassembled WGS sequence"/>
</dbReference>